<keyword evidence="2" id="KW-1185">Reference proteome</keyword>
<reference evidence="2" key="1">
    <citation type="journal article" date="2019" name="Int. J. Syst. Evol. Microbiol.">
        <title>The Global Catalogue of Microorganisms (GCM) 10K type strain sequencing project: providing services to taxonomists for standard genome sequencing and annotation.</title>
        <authorList>
            <consortium name="The Broad Institute Genomics Platform"/>
            <consortium name="The Broad Institute Genome Sequencing Center for Infectious Disease"/>
            <person name="Wu L."/>
            <person name="Ma J."/>
        </authorList>
    </citation>
    <scope>NUCLEOTIDE SEQUENCE [LARGE SCALE GENOMIC DNA]</scope>
    <source>
        <strain evidence="2">JCM 18532</strain>
    </source>
</reference>
<dbReference type="PANTHER" id="PTHR30528">
    <property type="entry name" value="CYTOPLASMIC PROTEIN"/>
    <property type="match status" value="1"/>
</dbReference>
<dbReference type="RefSeq" id="WP_345525573.1">
    <property type="nucleotide sequence ID" value="NZ_BAABKN010000006.1"/>
</dbReference>
<dbReference type="Proteomes" id="UP001499882">
    <property type="component" value="Unassembled WGS sequence"/>
</dbReference>
<organism evidence="1 2">
    <name type="scientific">Nocardioides endophyticus</name>
    <dbReference type="NCBI Taxonomy" id="1353775"/>
    <lineage>
        <taxon>Bacteria</taxon>
        <taxon>Bacillati</taxon>
        <taxon>Actinomycetota</taxon>
        <taxon>Actinomycetes</taxon>
        <taxon>Propionibacteriales</taxon>
        <taxon>Nocardioidaceae</taxon>
        <taxon>Nocardioides</taxon>
    </lineage>
</organism>
<sequence length="371" mass="41228">MPEPHQLTRADARRIAVRAQLLATPRPTDLLDVVRHLTVLQAEPTSAVAPSADLVLWSRLGPSYDVGALRDAIDEQVLIEHQGFIRPAEDMALFRAEMAQWPGSGDLKEWQVARAEWVEANDGCRRDVLDRLRSDGPLPTSELPDSCEVSWKSSGWNNDRNVRMLLQLMVARGEIATAGRQGREQLWDLAERIYPDDPVPDVEEARRILDRRRLSALGIARAKAAASPGEQHGVGEAGEPAVIEGVRGAWRVDPALLEVPFEGRAALLSPFDRLVQDRKRLAEVFEFDYLLEMYKPAALRQWGYYALPILYGDRLVGKLDATADRAEGALVVTAVHEDERFSARTREAIDTEIAALAGWLDVEVVGPAELV</sequence>
<name>A0ABP8YHN9_9ACTN</name>
<comment type="caution">
    <text evidence="1">The sequence shown here is derived from an EMBL/GenBank/DDBJ whole genome shotgun (WGS) entry which is preliminary data.</text>
</comment>
<dbReference type="InterPro" id="IPR009351">
    <property type="entry name" value="AlkZ-like"/>
</dbReference>
<proteinExistence type="predicted"/>
<evidence type="ECO:0000313" key="2">
    <source>
        <dbReference type="Proteomes" id="UP001499882"/>
    </source>
</evidence>
<accession>A0ABP8YHN9</accession>
<evidence type="ECO:0000313" key="1">
    <source>
        <dbReference type="EMBL" id="GAA4729146.1"/>
    </source>
</evidence>
<dbReference type="Pfam" id="PF06224">
    <property type="entry name" value="AlkZ-like"/>
    <property type="match status" value="1"/>
</dbReference>
<protein>
    <submittedName>
        <fullName evidence="1">Crosslink repair DNA glycosylase YcaQ family protein</fullName>
    </submittedName>
</protein>
<dbReference type="EMBL" id="BAABKN010000006">
    <property type="protein sequence ID" value="GAA4729146.1"/>
    <property type="molecule type" value="Genomic_DNA"/>
</dbReference>
<dbReference type="PANTHER" id="PTHR30528:SF0">
    <property type="entry name" value="CYTOPLASMIC PROTEIN"/>
    <property type="match status" value="1"/>
</dbReference>
<gene>
    <name evidence="1" type="ORF">GCM10023350_10490</name>
</gene>